<name>A0A844Y4T1_9SPHN</name>
<organism evidence="2 3">
    <name type="scientific">Qipengyuania gaetbuli</name>
    <dbReference type="NCBI Taxonomy" id="266952"/>
    <lineage>
        <taxon>Bacteria</taxon>
        <taxon>Pseudomonadati</taxon>
        <taxon>Pseudomonadota</taxon>
        <taxon>Alphaproteobacteria</taxon>
        <taxon>Sphingomonadales</taxon>
        <taxon>Erythrobacteraceae</taxon>
        <taxon>Qipengyuania</taxon>
    </lineage>
</organism>
<dbReference type="Gene3D" id="3.90.190.10">
    <property type="entry name" value="Protein tyrosine phosphatase superfamily"/>
    <property type="match status" value="1"/>
</dbReference>
<accession>A0A844Y4T1</accession>
<evidence type="ECO:0000313" key="2">
    <source>
        <dbReference type="EMBL" id="MXO52062.1"/>
    </source>
</evidence>
<feature type="domain" description="Beta-lactamase hydrolase-like protein phosphatase-like" evidence="1">
    <location>
        <begin position="3"/>
        <end position="112"/>
    </location>
</feature>
<keyword evidence="3" id="KW-1185">Reference proteome</keyword>
<dbReference type="InterPro" id="IPR005939">
    <property type="entry name" value="BLH_phosphatase-like"/>
</dbReference>
<gene>
    <name evidence="2" type="ORF">GRI42_12185</name>
</gene>
<dbReference type="EMBL" id="WTYF01000004">
    <property type="protein sequence ID" value="MXO52062.1"/>
    <property type="molecule type" value="Genomic_DNA"/>
</dbReference>
<dbReference type="GO" id="GO:0016787">
    <property type="term" value="F:hydrolase activity"/>
    <property type="evidence" value="ECO:0007669"/>
    <property type="project" value="InterPro"/>
</dbReference>
<dbReference type="SUPFAM" id="SSF52799">
    <property type="entry name" value="(Phosphotyrosine protein) phosphatases II"/>
    <property type="match status" value="1"/>
</dbReference>
<dbReference type="RefSeq" id="WP_160608738.1">
    <property type="nucleotide sequence ID" value="NZ_WTYF01000004.1"/>
</dbReference>
<dbReference type="NCBIfam" id="TIGR01244">
    <property type="entry name" value="TIGR01244 family sulfur transferase"/>
    <property type="match status" value="1"/>
</dbReference>
<comment type="caution">
    <text evidence="2">The sequence shown here is derived from an EMBL/GenBank/DDBJ whole genome shotgun (WGS) entry which is preliminary data.</text>
</comment>
<dbReference type="Pfam" id="PF04273">
    <property type="entry name" value="BLH_phosphatase"/>
    <property type="match status" value="1"/>
</dbReference>
<sequence length="146" mass="14741">MSDFRKVTDSFYASPQIQPGDVAAAKALGITLIVNNRPEGEEPGQPDGAAIETAAAEAGIGYLAIPITPGGFGPAEVEALQAALDGNDGPILGFCRSGTRSTFLWSLAQAAAGRDPSEIAALAMGAGYDVTPLGPTIEALAARARG</sequence>
<dbReference type="Proteomes" id="UP000444185">
    <property type="component" value="Unassembled WGS sequence"/>
</dbReference>
<proteinExistence type="predicted"/>
<evidence type="ECO:0000313" key="3">
    <source>
        <dbReference type="Proteomes" id="UP000444185"/>
    </source>
</evidence>
<dbReference type="AlphaFoldDB" id="A0A844Y4T1"/>
<reference evidence="2 3" key="1">
    <citation type="submission" date="2019-12" db="EMBL/GenBank/DDBJ databases">
        <title>Genomic-based taxomic classification of the family Erythrobacteraceae.</title>
        <authorList>
            <person name="Xu L."/>
        </authorList>
    </citation>
    <scope>NUCLEOTIDE SEQUENCE [LARGE SCALE GENOMIC DNA]</scope>
    <source>
        <strain evidence="2 3">DSM 16225</strain>
    </source>
</reference>
<protein>
    <submittedName>
        <fullName evidence="2">TIGR01244 family phosphatase</fullName>
    </submittedName>
</protein>
<dbReference type="OrthoDB" id="9805710at2"/>
<dbReference type="InterPro" id="IPR029021">
    <property type="entry name" value="Prot-tyrosine_phosphatase-like"/>
</dbReference>
<evidence type="ECO:0000259" key="1">
    <source>
        <dbReference type="Pfam" id="PF04273"/>
    </source>
</evidence>